<keyword evidence="3" id="KW-1185">Reference proteome</keyword>
<reference evidence="1 3" key="2">
    <citation type="submission" date="2018-11" db="EMBL/GenBank/DDBJ databases">
        <authorList>
            <consortium name="Pathogen Informatics"/>
        </authorList>
    </citation>
    <scope>NUCLEOTIDE SEQUENCE [LARGE SCALE GENOMIC DNA]</scope>
</reference>
<dbReference type="EMBL" id="UYYG01001315">
    <property type="protein sequence ID" value="VDN60992.1"/>
    <property type="molecule type" value="Genomic_DNA"/>
</dbReference>
<evidence type="ECO:0000313" key="3">
    <source>
        <dbReference type="Proteomes" id="UP000274756"/>
    </source>
</evidence>
<sequence length="92" mass="10633">MKCYHSLPLSLTVDRHAFQVVYSPLFKFGYFLDEVITTCFVEVAIHDENKKRPNVGPNYCLDMSPDTCGALFNKLRDTYVTNLNPYAFFDLI</sequence>
<evidence type="ECO:0000313" key="4">
    <source>
        <dbReference type="WBParaSite" id="DME_0001085801-mRNA-1"/>
    </source>
</evidence>
<dbReference type="WBParaSite" id="DME_0001085801-mRNA-1">
    <property type="protein sequence ID" value="DME_0001085801-mRNA-1"/>
    <property type="gene ID" value="DME_0001085801"/>
</dbReference>
<protein>
    <submittedName>
        <fullName evidence="4">ZP domain-containing protein</fullName>
    </submittedName>
</protein>
<accession>A0A0N4US26</accession>
<organism evidence="2 4">
    <name type="scientific">Dracunculus medinensis</name>
    <name type="common">Guinea worm</name>
    <dbReference type="NCBI Taxonomy" id="318479"/>
    <lineage>
        <taxon>Eukaryota</taxon>
        <taxon>Metazoa</taxon>
        <taxon>Ecdysozoa</taxon>
        <taxon>Nematoda</taxon>
        <taxon>Chromadorea</taxon>
        <taxon>Rhabditida</taxon>
        <taxon>Spirurina</taxon>
        <taxon>Dracunculoidea</taxon>
        <taxon>Dracunculidae</taxon>
        <taxon>Dracunculus</taxon>
    </lineage>
</organism>
<gene>
    <name evidence="1" type="ORF">DME_LOCUS10965</name>
</gene>
<proteinExistence type="predicted"/>
<evidence type="ECO:0000313" key="1">
    <source>
        <dbReference type="EMBL" id="VDN60992.1"/>
    </source>
</evidence>
<evidence type="ECO:0000313" key="2">
    <source>
        <dbReference type="Proteomes" id="UP000038040"/>
    </source>
</evidence>
<dbReference type="Proteomes" id="UP000038040">
    <property type="component" value="Unplaced"/>
</dbReference>
<dbReference type="AlphaFoldDB" id="A0A0N4US26"/>
<name>A0A0N4US26_DRAME</name>
<dbReference type="Proteomes" id="UP000274756">
    <property type="component" value="Unassembled WGS sequence"/>
</dbReference>
<reference evidence="4" key="1">
    <citation type="submission" date="2017-02" db="UniProtKB">
        <authorList>
            <consortium name="WormBaseParasite"/>
        </authorList>
    </citation>
    <scope>IDENTIFICATION</scope>
</reference>